<protein>
    <submittedName>
        <fullName evidence="1">Uncharacterized protein</fullName>
    </submittedName>
</protein>
<evidence type="ECO:0000313" key="1">
    <source>
        <dbReference type="EMBL" id="KAE8258638.1"/>
    </source>
</evidence>
<dbReference type="AlphaFoldDB" id="A0A177TQA0"/>
<name>A0A177TQA0_9BASI</name>
<accession>A0A177TQA0</accession>
<gene>
    <name evidence="1" type="ORF">A4X13_0g1551</name>
</gene>
<dbReference type="Proteomes" id="UP000077521">
    <property type="component" value="Unassembled WGS sequence"/>
</dbReference>
<dbReference type="EMBL" id="LWDF02000062">
    <property type="protein sequence ID" value="KAE8258638.1"/>
    <property type="molecule type" value="Genomic_DNA"/>
</dbReference>
<evidence type="ECO:0000313" key="2">
    <source>
        <dbReference type="Proteomes" id="UP000077521"/>
    </source>
</evidence>
<keyword evidence="2" id="KW-1185">Reference proteome</keyword>
<dbReference type="PROSITE" id="PS51257">
    <property type="entry name" value="PROKAR_LIPOPROTEIN"/>
    <property type="match status" value="1"/>
</dbReference>
<reference evidence="1" key="2">
    <citation type="journal article" date="2019" name="IMA Fungus">
        <title>Genome sequencing and comparison of five Tilletia species to identify candidate genes for the detection of regulated species infecting wheat.</title>
        <authorList>
            <person name="Nguyen H.D.T."/>
            <person name="Sultana T."/>
            <person name="Kesanakurti P."/>
            <person name="Hambleton S."/>
        </authorList>
    </citation>
    <scope>NUCLEOTIDE SEQUENCE</scope>
    <source>
        <strain evidence="1">DAOMC 236416</strain>
    </source>
</reference>
<organism evidence="1 2">
    <name type="scientific">Tilletia indica</name>
    <dbReference type="NCBI Taxonomy" id="43049"/>
    <lineage>
        <taxon>Eukaryota</taxon>
        <taxon>Fungi</taxon>
        <taxon>Dikarya</taxon>
        <taxon>Basidiomycota</taxon>
        <taxon>Ustilaginomycotina</taxon>
        <taxon>Exobasidiomycetes</taxon>
        <taxon>Tilletiales</taxon>
        <taxon>Tilletiaceae</taxon>
        <taxon>Tilletia</taxon>
    </lineage>
</organism>
<proteinExistence type="predicted"/>
<reference evidence="1" key="1">
    <citation type="submission" date="2016-04" db="EMBL/GenBank/DDBJ databases">
        <authorList>
            <person name="Nguyen H.D."/>
            <person name="Samba Siva P."/>
            <person name="Cullis J."/>
            <person name="Levesque C.A."/>
            <person name="Hambleton S."/>
        </authorList>
    </citation>
    <scope>NUCLEOTIDE SEQUENCE</scope>
    <source>
        <strain evidence="1">DAOMC 236416</strain>
    </source>
</reference>
<sequence>MRLSTILATLALFTASACAAVSDPVAAQALAPLRRDYPECRPYYTDSPPTPTGILLPVEGTEVTPGVPFDFAFCSSAYFKTSTRQLQVGFKDAEGRIHLLATNVRPGNYYRTLTFTRAQAGTGYLVVFENQNAYSSQYSGTIFGVQLKVVQKGLKHARQMD</sequence>
<comment type="caution">
    <text evidence="1">The sequence shown here is derived from an EMBL/GenBank/DDBJ whole genome shotgun (WGS) entry which is preliminary data.</text>
</comment>